<accession>A0A445EJU5</accession>
<dbReference type="AlphaFoldDB" id="A0A445EJU5"/>
<dbReference type="Pfam" id="PF03004">
    <property type="entry name" value="Transposase_24"/>
    <property type="match status" value="1"/>
</dbReference>
<feature type="coiled-coil region" evidence="1">
    <location>
        <begin position="162"/>
        <end position="189"/>
    </location>
</feature>
<keyword evidence="3" id="KW-1185">Reference proteome</keyword>
<reference evidence="2 3" key="1">
    <citation type="submission" date="2019-01" db="EMBL/GenBank/DDBJ databases">
        <title>Sequencing of cultivated peanut Arachis hypogaea provides insights into genome evolution and oil improvement.</title>
        <authorList>
            <person name="Chen X."/>
        </authorList>
    </citation>
    <scope>NUCLEOTIDE SEQUENCE [LARGE SCALE GENOMIC DNA]</scope>
    <source>
        <strain evidence="3">cv. Fuhuasheng</strain>
        <tissue evidence="2">Leaves</tissue>
    </source>
</reference>
<protein>
    <submittedName>
        <fullName evidence="2">Uncharacterized protein</fullName>
    </submittedName>
</protein>
<evidence type="ECO:0000313" key="3">
    <source>
        <dbReference type="Proteomes" id="UP000289738"/>
    </source>
</evidence>
<comment type="caution">
    <text evidence="2">The sequence shown here is derived from an EMBL/GenBank/DDBJ whole genome shotgun (WGS) entry which is preliminary data.</text>
</comment>
<gene>
    <name evidence="2" type="ORF">Ahy_A01g000305</name>
</gene>
<sequence>MKYFKKNFEFDYVASVKWVLRTLEILAANPSDIPPVEWTAFVDHYMDPKTKKQCLQNVRNREKFIVSHASESKSNAKRATQVKKKLERPLCRSEIIVSTLLKKDGSYEKIAEYLPEDQARAATEGIQSKVLAHPDDVIEKVCGLENGKSKCIFGEAICESSSSASQQHVADLERQLQEAKDQVTTLHRFLQQKYGNEVHTFSYSMPHIQSD</sequence>
<organism evidence="2 3">
    <name type="scientific">Arachis hypogaea</name>
    <name type="common">Peanut</name>
    <dbReference type="NCBI Taxonomy" id="3818"/>
    <lineage>
        <taxon>Eukaryota</taxon>
        <taxon>Viridiplantae</taxon>
        <taxon>Streptophyta</taxon>
        <taxon>Embryophyta</taxon>
        <taxon>Tracheophyta</taxon>
        <taxon>Spermatophyta</taxon>
        <taxon>Magnoliopsida</taxon>
        <taxon>eudicotyledons</taxon>
        <taxon>Gunneridae</taxon>
        <taxon>Pentapetalae</taxon>
        <taxon>rosids</taxon>
        <taxon>fabids</taxon>
        <taxon>Fabales</taxon>
        <taxon>Fabaceae</taxon>
        <taxon>Papilionoideae</taxon>
        <taxon>50 kb inversion clade</taxon>
        <taxon>dalbergioids sensu lato</taxon>
        <taxon>Dalbergieae</taxon>
        <taxon>Pterocarpus clade</taxon>
        <taxon>Arachis</taxon>
    </lineage>
</organism>
<evidence type="ECO:0000256" key="1">
    <source>
        <dbReference type="SAM" id="Coils"/>
    </source>
</evidence>
<dbReference type="Proteomes" id="UP000289738">
    <property type="component" value="Chromosome A01"/>
</dbReference>
<proteinExistence type="predicted"/>
<keyword evidence="1" id="KW-0175">Coiled coil</keyword>
<dbReference type="InterPro" id="IPR004252">
    <property type="entry name" value="Probable_transposase_24"/>
</dbReference>
<name>A0A445EJU5_ARAHY</name>
<dbReference type="EMBL" id="SDMP01000001">
    <property type="protein sequence ID" value="RYR75727.1"/>
    <property type="molecule type" value="Genomic_DNA"/>
</dbReference>
<evidence type="ECO:0000313" key="2">
    <source>
        <dbReference type="EMBL" id="RYR75727.1"/>
    </source>
</evidence>